<evidence type="ECO:0000256" key="1">
    <source>
        <dbReference type="SAM" id="Coils"/>
    </source>
</evidence>
<protein>
    <submittedName>
        <fullName evidence="3">Uncharacterized protein</fullName>
    </submittedName>
</protein>
<organism evidence="3 4">
    <name type="scientific">Stentor coeruleus</name>
    <dbReference type="NCBI Taxonomy" id="5963"/>
    <lineage>
        <taxon>Eukaryota</taxon>
        <taxon>Sar</taxon>
        <taxon>Alveolata</taxon>
        <taxon>Ciliophora</taxon>
        <taxon>Postciliodesmatophora</taxon>
        <taxon>Heterotrichea</taxon>
        <taxon>Heterotrichida</taxon>
        <taxon>Stentoridae</taxon>
        <taxon>Stentor</taxon>
    </lineage>
</organism>
<gene>
    <name evidence="3" type="ORF">SteCoe_22940</name>
</gene>
<sequence>MDSFSERQSECSSVIDTDEQKSSLKETMKKIVIAKKQLRSYEKLLADKERIIEERSQNLKEQSDKLAQEKRLFESQFHDFLSQKENLELEQALLNKEKLEFHQSRQKFHLKKSKHKQAKSEISALQTKTEENFKRSEFIKIQQQQDYENIKKAQEKIKRENAILLAQINTLAEKRNELEKIKESIEKTQKSTEEDKQKVKNELERIRKLKDDLTKERVVLRKEIKDTENARKKYEDDSYVRGSVCSTARNNEPSEANKLMESLQAQIEVYNKEISIRELRLQEKEAKLLTNQSLIYKNYQRQLEIESSLKKTKDELNVINKDIISELENLYNTFKNIIEETKTKAQIIRNLCEKITQDSELITEIKALTAEQQNRIDKQIEEINLKEKRLLEMSHNIEERQSNMSFTSDTRVDSLIGELEGNIRALKDKQEDINKEAEENSKTAEYLKKSIQEIEESKSSLMKEKMKIREKNVLIEKKQKTLNDKYSELETVKKALDMKAIELKFLEKELSFQKIKNSELFNGSGK</sequence>
<evidence type="ECO:0000256" key="2">
    <source>
        <dbReference type="SAM" id="MobiDB-lite"/>
    </source>
</evidence>
<feature type="coiled-coil region" evidence="1">
    <location>
        <begin position="24"/>
        <end position="76"/>
    </location>
</feature>
<reference evidence="3 4" key="1">
    <citation type="submission" date="2016-11" db="EMBL/GenBank/DDBJ databases">
        <title>The macronuclear genome of Stentor coeruleus: a giant cell with tiny introns.</title>
        <authorList>
            <person name="Slabodnick M."/>
            <person name="Ruby J.G."/>
            <person name="Reiff S.B."/>
            <person name="Swart E.C."/>
            <person name="Gosai S."/>
            <person name="Prabakaran S."/>
            <person name="Witkowska E."/>
            <person name="Larue G.E."/>
            <person name="Fisher S."/>
            <person name="Freeman R.M."/>
            <person name="Gunawardena J."/>
            <person name="Chu W."/>
            <person name="Stover N.A."/>
            <person name="Gregory B.D."/>
            <person name="Nowacki M."/>
            <person name="Derisi J."/>
            <person name="Roy S.W."/>
            <person name="Marshall W.F."/>
            <person name="Sood P."/>
        </authorList>
    </citation>
    <scope>NUCLEOTIDE SEQUENCE [LARGE SCALE GENOMIC DNA]</scope>
    <source>
        <strain evidence="3">WM001</strain>
    </source>
</reference>
<accession>A0A1R2BKY9</accession>
<proteinExistence type="predicted"/>
<keyword evidence="4" id="KW-1185">Reference proteome</keyword>
<comment type="caution">
    <text evidence="3">The sequence shown here is derived from an EMBL/GenBank/DDBJ whole genome shotgun (WGS) entry which is preliminary data.</text>
</comment>
<name>A0A1R2BKY9_9CILI</name>
<feature type="region of interest" description="Disordered" evidence="2">
    <location>
        <begin position="1"/>
        <end position="21"/>
    </location>
</feature>
<evidence type="ECO:0000313" key="4">
    <source>
        <dbReference type="Proteomes" id="UP000187209"/>
    </source>
</evidence>
<dbReference type="AlphaFoldDB" id="A0A1R2BKY9"/>
<feature type="coiled-coil region" evidence="1">
    <location>
        <begin position="140"/>
        <end position="280"/>
    </location>
</feature>
<feature type="coiled-coil region" evidence="1">
    <location>
        <begin position="416"/>
        <end position="509"/>
    </location>
</feature>
<dbReference type="Proteomes" id="UP000187209">
    <property type="component" value="Unassembled WGS sequence"/>
</dbReference>
<evidence type="ECO:0000313" key="3">
    <source>
        <dbReference type="EMBL" id="OMJ77463.1"/>
    </source>
</evidence>
<keyword evidence="1" id="KW-0175">Coiled coil</keyword>
<dbReference type="EMBL" id="MPUH01000574">
    <property type="protein sequence ID" value="OMJ77463.1"/>
    <property type="molecule type" value="Genomic_DNA"/>
</dbReference>